<evidence type="ECO:0008006" key="4">
    <source>
        <dbReference type="Google" id="ProtNLM"/>
    </source>
</evidence>
<dbReference type="Proteomes" id="UP000094329">
    <property type="component" value="Unassembled WGS sequence"/>
</dbReference>
<protein>
    <recommendedName>
        <fullName evidence="4">Major facilitator superfamily (MFS) profile domain-containing protein</fullName>
    </recommendedName>
</protein>
<organism evidence="2 3">
    <name type="scientific">Piscirickettsia litoralis</name>
    <dbReference type="NCBI Taxonomy" id="1891921"/>
    <lineage>
        <taxon>Bacteria</taxon>
        <taxon>Pseudomonadati</taxon>
        <taxon>Pseudomonadota</taxon>
        <taxon>Gammaproteobacteria</taxon>
        <taxon>Thiotrichales</taxon>
        <taxon>Piscirickettsiaceae</taxon>
        <taxon>Piscirickettsia</taxon>
    </lineage>
</organism>
<comment type="caution">
    <text evidence="2">The sequence shown here is derived from an EMBL/GenBank/DDBJ whole genome shotgun (WGS) entry which is preliminary data.</text>
</comment>
<dbReference type="InterPro" id="IPR036259">
    <property type="entry name" value="MFS_trans_sf"/>
</dbReference>
<evidence type="ECO:0000256" key="1">
    <source>
        <dbReference type="SAM" id="Phobius"/>
    </source>
</evidence>
<keyword evidence="1" id="KW-1133">Transmembrane helix</keyword>
<evidence type="ECO:0000313" key="2">
    <source>
        <dbReference type="EMBL" id="ODN42352.1"/>
    </source>
</evidence>
<feature type="transmembrane region" description="Helical" evidence="1">
    <location>
        <begin position="20"/>
        <end position="40"/>
    </location>
</feature>
<feature type="transmembrane region" description="Helical" evidence="1">
    <location>
        <begin position="46"/>
        <end position="64"/>
    </location>
</feature>
<gene>
    <name evidence="2" type="ORF">BGC07_04660</name>
</gene>
<name>A0ABX3A295_9GAMM</name>
<dbReference type="RefSeq" id="WP_069312149.1">
    <property type="nucleotide sequence ID" value="NZ_MDTU01000001.1"/>
</dbReference>
<sequence>MFRYMLDCLPTQVRCTGTSLMWSSSAAIFGGTAPILAAYFIDQNWLFMPGLYVILFGLLLLLSLRKT</sequence>
<dbReference type="SUPFAM" id="SSF103473">
    <property type="entry name" value="MFS general substrate transporter"/>
    <property type="match status" value="1"/>
</dbReference>
<evidence type="ECO:0000313" key="3">
    <source>
        <dbReference type="Proteomes" id="UP000094329"/>
    </source>
</evidence>
<accession>A0ABX3A295</accession>
<keyword evidence="1" id="KW-0472">Membrane</keyword>
<keyword evidence="3" id="KW-1185">Reference proteome</keyword>
<dbReference type="EMBL" id="MDTU01000001">
    <property type="protein sequence ID" value="ODN42352.1"/>
    <property type="molecule type" value="Genomic_DNA"/>
</dbReference>
<reference evidence="2 3" key="1">
    <citation type="submission" date="2016-08" db="EMBL/GenBank/DDBJ databases">
        <title>Draft genome sequence of Candidatus Piscirickettsia litoralis, from seawater.</title>
        <authorList>
            <person name="Wan X."/>
            <person name="Lee A.J."/>
            <person name="Hou S."/>
            <person name="Donachie S.P."/>
        </authorList>
    </citation>
    <scope>NUCLEOTIDE SEQUENCE [LARGE SCALE GENOMIC DNA]</scope>
    <source>
        <strain evidence="2 3">Y2</strain>
    </source>
</reference>
<keyword evidence="1" id="KW-0812">Transmembrane</keyword>
<proteinExistence type="predicted"/>